<gene>
    <name evidence="4" type="ORF">HS961_01965</name>
</gene>
<dbReference type="InterPro" id="IPR015590">
    <property type="entry name" value="Aldehyde_DH_dom"/>
</dbReference>
<evidence type="ECO:0000313" key="4">
    <source>
        <dbReference type="EMBL" id="QMV71698.1"/>
    </source>
</evidence>
<name>A0A7G5ECH3_9BURK</name>
<organism evidence="4 5">
    <name type="scientific">Comamonas piscis</name>
    <dbReference type="NCBI Taxonomy" id="1562974"/>
    <lineage>
        <taxon>Bacteria</taxon>
        <taxon>Pseudomonadati</taxon>
        <taxon>Pseudomonadota</taxon>
        <taxon>Betaproteobacteria</taxon>
        <taxon>Burkholderiales</taxon>
        <taxon>Comamonadaceae</taxon>
        <taxon>Comamonas</taxon>
    </lineage>
</organism>
<protein>
    <submittedName>
        <fullName evidence="4">NAD-dependent succinate-semialdehyde dehydrogenase</fullName>
    </submittedName>
</protein>
<dbReference type="SUPFAM" id="SSF53720">
    <property type="entry name" value="ALDH-like"/>
    <property type="match status" value="1"/>
</dbReference>
<dbReference type="Gene3D" id="3.40.309.10">
    <property type="entry name" value="Aldehyde Dehydrogenase, Chain A, domain 2"/>
    <property type="match status" value="1"/>
</dbReference>
<dbReference type="EMBL" id="CP058554">
    <property type="protein sequence ID" value="QMV71698.1"/>
    <property type="molecule type" value="Genomic_DNA"/>
</dbReference>
<comment type="similarity">
    <text evidence="1">Belongs to the aldehyde dehydrogenase family.</text>
</comment>
<reference evidence="4 5" key="1">
    <citation type="journal article" date="2020" name="G3 (Bethesda)">
        <title>CeMbio - The Caenorhabditis elegans Microbiome Resource.</title>
        <authorList>
            <person name="Dirksen P."/>
            <person name="Assie A."/>
            <person name="Zimmermann J."/>
            <person name="Zhang F."/>
            <person name="Tietje A.M."/>
            <person name="Marsh S.A."/>
            <person name="Felix M.A."/>
            <person name="Shapira M."/>
            <person name="Kaleta C."/>
            <person name="Schulenburg H."/>
            <person name="Samuel B."/>
        </authorList>
    </citation>
    <scope>NUCLEOTIDE SEQUENCE [LARGE SCALE GENOMIC DNA]</scope>
    <source>
        <strain evidence="4 5">BIGb0172</strain>
    </source>
</reference>
<dbReference type="Proteomes" id="UP000515240">
    <property type="component" value="Chromosome"/>
</dbReference>
<dbReference type="PANTHER" id="PTHR43353:SF5">
    <property type="entry name" value="SUCCINATE-SEMIALDEHYDE DEHYDROGENASE, MITOCHONDRIAL"/>
    <property type="match status" value="1"/>
</dbReference>
<dbReference type="PANTHER" id="PTHR43353">
    <property type="entry name" value="SUCCINATE-SEMIALDEHYDE DEHYDROGENASE, MITOCHONDRIAL"/>
    <property type="match status" value="1"/>
</dbReference>
<dbReference type="FunFam" id="3.40.309.10:FF:000009">
    <property type="entry name" value="Aldehyde dehydrogenase A"/>
    <property type="match status" value="1"/>
</dbReference>
<keyword evidence="2" id="KW-0560">Oxidoreductase</keyword>
<dbReference type="FunFam" id="3.40.605.10:FF:000033">
    <property type="entry name" value="NAD-dependent succinate-semialdehyde dehydrogenase"/>
    <property type="match status" value="1"/>
</dbReference>
<accession>A0A7G5ECH3</accession>
<evidence type="ECO:0000313" key="5">
    <source>
        <dbReference type="Proteomes" id="UP000515240"/>
    </source>
</evidence>
<dbReference type="InterPro" id="IPR050740">
    <property type="entry name" value="Aldehyde_DH_Superfamily"/>
</dbReference>
<dbReference type="KEGG" id="cpis:HS961_01965"/>
<dbReference type="GO" id="GO:0004777">
    <property type="term" value="F:succinate-semialdehyde dehydrogenase (NAD+) activity"/>
    <property type="evidence" value="ECO:0007669"/>
    <property type="project" value="TreeGrafter"/>
</dbReference>
<dbReference type="InterPro" id="IPR016161">
    <property type="entry name" value="Ald_DH/histidinol_DH"/>
</dbReference>
<keyword evidence="5" id="KW-1185">Reference proteome</keyword>
<sequence length="479" mass="51594">MSQTYPQLQLFINGQWLSADGRKSEPVINPLDESTLGQLPHASPADLQAALQAANAAFEGWKRTSPLARSDILRKAANLIRERADHIARCMTLEQGKPVREAKLEVLAAADTYDWYAEEGRRNYGRLVPGKTPTQRIAVHHEPVGVCAAFAPWNFPAITPARKIAGALAAGCTLVLKPAEETPATAQELVRVLHDAGLPAGVLNMVFGVPAEVSGYLLDQPEVAKFSFTGSTAVGKMLASHAAKSMKRATLELGGHAPVIVWKDADIDKAADALVAGKFRNAGQVCISPTRFYVHREVFDRFVTAFVERTKKLKVGSGLDDASQMGPLANPRRIEALTRLIADAQEKGATLHTGGKRMPGKGFFWEPSVLSNLPEDAGLMNEEPFGPVALINPIADMDEALQRANRLQYGLAAYAFTQDSGVRQQLSNGVQTGMLGINTLNISMSEAPFGGVKESGWGSECGIEGLQAYCNIKLVSEDQ</sequence>
<dbReference type="RefSeq" id="WP_182326132.1">
    <property type="nucleotide sequence ID" value="NZ_CP058554.1"/>
</dbReference>
<dbReference type="InterPro" id="IPR016162">
    <property type="entry name" value="Ald_DH_N"/>
</dbReference>
<evidence type="ECO:0000256" key="2">
    <source>
        <dbReference type="ARBA" id="ARBA00023002"/>
    </source>
</evidence>
<feature type="domain" description="Aldehyde dehydrogenase" evidence="3">
    <location>
        <begin position="16"/>
        <end position="475"/>
    </location>
</feature>
<evidence type="ECO:0000256" key="1">
    <source>
        <dbReference type="ARBA" id="ARBA00009986"/>
    </source>
</evidence>
<evidence type="ECO:0000259" key="3">
    <source>
        <dbReference type="Pfam" id="PF00171"/>
    </source>
</evidence>
<dbReference type="Gene3D" id="3.40.605.10">
    <property type="entry name" value="Aldehyde Dehydrogenase, Chain A, domain 1"/>
    <property type="match status" value="1"/>
</dbReference>
<dbReference type="InterPro" id="IPR016163">
    <property type="entry name" value="Ald_DH_C"/>
</dbReference>
<proteinExistence type="inferred from homology"/>
<dbReference type="CDD" id="cd07103">
    <property type="entry name" value="ALDH_F5_SSADH_GabD"/>
    <property type="match status" value="1"/>
</dbReference>
<dbReference type="AlphaFoldDB" id="A0A7G5ECH3"/>
<dbReference type="Pfam" id="PF00171">
    <property type="entry name" value="Aldedh"/>
    <property type="match status" value="1"/>
</dbReference>
<dbReference type="GO" id="GO:0009450">
    <property type="term" value="P:gamma-aminobutyric acid catabolic process"/>
    <property type="evidence" value="ECO:0007669"/>
    <property type="project" value="TreeGrafter"/>
</dbReference>